<accession>A0A9Q8Q2W9</accession>
<gene>
    <name evidence="1" type="ORF">MNY72_01515</name>
</gene>
<protein>
    <submittedName>
        <fullName evidence="1">DUF6361 family protein</fullName>
    </submittedName>
</protein>
<dbReference type="RefSeq" id="WP_241501287.1">
    <property type="nucleotide sequence ID" value="NZ_CAWQWH010000001.1"/>
</dbReference>
<dbReference type="InterPro" id="IPR045941">
    <property type="entry name" value="DUF6361"/>
</dbReference>
<name>A0A9Q8Q2W9_9GAMM</name>
<dbReference type="Proteomes" id="UP000829116">
    <property type="component" value="Chromosome"/>
</dbReference>
<evidence type="ECO:0000313" key="1">
    <source>
        <dbReference type="EMBL" id="UNH31034.1"/>
    </source>
</evidence>
<dbReference type="GeneID" id="79715895"/>
<sequence>MGGQTSSIGWIDYSSLERERVSQILSMLQEKGTLDELGIGQIRDAFADQLFPGISTIQTRAKYFVTIPYIFHDYRRLARPNRPSLNDYISQQEDQLAKCLVENHKQDIPYGIIGKDSLEKGVARKPSSVYWNGLRQLSIAKTELSLREFITQYQELANRPSEQHIDDDNQYSDIAQWMTKPEGYDESWLEQVSIALTPNEAEFLNNKFLLSKKIEHSVPTQLIKHHLVDNALQVADMLTQGVWQAEALYDSLKDSSISAKTKNCFQKALQFSFALEGAHIRYNVLIAQRAHNIKQLEWLNQQFELWLNHAHQQLNNFEQQSIDSWYQAAFGHHKKSNNRTLKFIENWCNLIRENAPTETLDTCVRQQAIANKGARCLLKKALNENQGWVGMRKLEFRWPSARIILKDIQEGLNARSG</sequence>
<reference evidence="1" key="1">
    <citation type="submission" date="2022-03" db="EMBL/GenBank/DDBJ databases">
        <title>ESBL-producing Moellerella wisconsensis and Escherichia marmotae isolated from wild game meat.</title>
        <authorList>
            <person name="Biggel M."/>
        </authorList>
    </citation>
    <scope>NUCLEOTIDE SEQUENCE</scope>
    <source>
        <strain evidence="1">W51</strain>
    </source>
</reference>
<proteinExistence type="predicted"/>
<dbReference type="AlphaFoldDB" id="A0A9Q8Q2W9"/>
<dbReference type="EMBL" id="CP093245">
    <property type="protein sequence ID" value="UNH31034.1"/>
    <property type="molecule type" value="Genomic_DNA"/>
</dbReference>
<organism evidence="1 2">
    <name type="scientific">Moellerella wisconsensis</name>
    <dbReference type="NCBI Taxonomy" id="158849"/>
    <lineage>
        <taxon>Bacteria</taxon>
        <taxon>Pseudomonadati</taxon>
        <taxon>Pseudomonadota</taxon>
        <taxon>Gammaproteobacteria</taxon>
        <taxon>Enterobacterales</taxon>
        <taxon>Morganellaceae</taxon>
        <taxon>Moellerella</taxon>
    </lineage>
</organism>
<dbReference type="Pfam" id="PF19888">
    <property type="entry name" value="DUF6361"/>
    <property type="match status" value="1"/>
</dbReference>
<evidence type="ECO:0000313" key="2">
    <source>
        <dbReference type="Proteomes" id="UP000829116"/>
    </source>
</evidence>